<dbReference type="OrthoDB" id="283514at2"/>
<gene>
    <name evidence="2" type="ORF">SCA03_35700</name>
</gene>
<reference evidence="2 3" key="1">
    <citation type="submission" date="2019-06" db="EMBL/GenBank/DDBJ databases">
        <title>Whole genome shotgun sequence of Streptomyces cacaoi subsp. cacaoi NBRC 12748.</title>
        <authorList>
            <person name="Hosoyama A."/>
            <person name="Uohara A."/>
            <person name="Ohji S."/>
            <person name="Ichikawa N."/>
        </authorList>
    </citation>
    <scope>NUCLEOTIDE SEQUENCE [LARGE SCALE GENOMIC DNA]</scope>
    <source>
        <strain evidence="2 3">NBRC 12748</strain>
    </source>
</reference>
<evidence type="ECO:0000256" key="1">
    <source>
        <dbReference type="SAM" id="MobiDB-lite"/>
    </source>
</evidence>
<feature type="region of interest" description="Disordered" evidence="1">
    <location>
        <begin position="192"/>
        <end position="227"/>
    </location>
</feature>
<dbReference type="EMBL" id="BJMM01000017">
    <property type="protein sequence ID" value="GEB51019.1"/>
    <property type="molecule type" value="Genomic_DNA"/>
</dbReference>
<dbReference type="AlphaFoldDB" id="A0A4Y3R198"/>
<dbReference type="RefSeq" id="WP_086814011.1">
    <property type="nucleotide sequence ID" value="NZ_BJMM01000017.1"/>
</dbReference>
<evidence type="ECO:0000313" key="2">
    <source>
        <dbReference type="EMBL" id="GEB51019.1"/>
    </source>
</evidence>
<dbReference type="PANTHER" id="PTHR40045">
    <property type="entry name" value="YCGG FAMILY PROTEIN"/>
    <property type="match status" value="1"/>
</dbReference>
<name>A0A4Y3R198_STRCI</name>
<organism evidence="2 3">
    <name type="scientific">Streptomyces cacaoi</name>
    <dbReference type="NCBI Taxonomy" id="1898"/>
    <lineage>
        <taxon>Bacteria</taxon>
        <taxon>Bacillati</taxon>
        <taxon>Actinomycetota</taxon>
        <taxon>Actinomycetes</taxon>
        <taxon>Kitasatosporales</taxon>
        <taxon>Streptomycetaceae</taxon>
        <taxon>Streptomyces</taxon>
    </lineage>
</organism>
<dbReference type="Proteomes" id="UP000319210">
    <property type="component" value="Unassembled WGS sequence"/>
</dbReference>
<evidence type="ECO:0000313" key="3">
    <source>
        <dbReference type="Proteomes" id="UP000319210"/>
    </source>
</evidence>
<dbReference type="NCBIfam" id="NF041366">
    <property type="entry name" value="GntA_guanitoxin"/>
    <property type="match status" value="1"/>
</dbReference>
<keyword evidence="3" id="KW-1185">Reference proteome</keyword>
<proteinExistence type="predicted"/>
<accession>A0A4Y3R198</accession>
<dbReference type="InterPro" id="IPR014988">
    <property type="entry name" value="Uncharacterised_YqcI/YcgG"/>
</dbReference>
<protein>
    <recommendedName>
        <fullName evidence="4">YqcI/YcgG family protein</fullName>
    </recommendedName>
</protein>
<dbReference type="PANTHER" id="PTHR40045:SF1">
    <property type="entry name" value="YQCI_YCGG FAMILY PROTEIN"/>
    <property type="match status" value="1"/>
</dbReference>
<evidence type="ECO:0008006" key="4">
    <source>
        <dbReference type="Google" id="ProtNLM"/>
    </source>
</evidence>
<dbReference type="Pfam" id="PF08892">
    <property type="entry name" value="YqcI_YcgG"/>
    <property type="match status" value="1"/>
</dbReference>
<sequence length="227" mass="25123">MSSPDRGPLENWITGDTFSCLAAKAAVRRKTLKRVALGTMGNAATTAELHTAVTEFVARDLSPTENFASLVVTFEGPHGIDEEAFEALLWQQLNALHDLDVARGHAWAQGVESDPESPHFAFSVAGHPFFVVGMHADASRISRRYPQPALAFNSHHQFDRLKRSGVYYGLQRRIREREERLQQSINPNLAEFGDASEARQYSGSTTDAGWRCPFHPRPRTTGAGSPH</sequence>
<comment type="caution">
    <text evidence="2">The sequence shown here is derived from an EMBL/GenBank/DDBJ whole genome shotgun (WGS) entry which is preliminary data.</text>
</comment>